<evidence type="ECO:0000313" key="3">
    <source>
        <dbReference type="Proteomes" id="UP000611554"/>
    </source>
</evidence>
<sequence>MSVAAHAAGVLAGTTAGGLVDGETVAAVAVLANGVAAGIMLSTVIGIAPMMLSLPYGRYVQLVQFMWPRFDPIMPITNGATLVLDVVLAAVLVEGSARWAFAAAALLQAAVMGVSVTRNVPVNRMVRALDPDRQPRDWESIDPRRRWRAWNAFRTSLALLAFLVNVVTTSQLA</sequence>
<comment type="caution">
    <text evidence="2">The sequence shown here is derived from an EMBL/GenBank/DDBJ whole genome shotgun (WGS) entry which is preliminary data.</text>
</comment>
<keyword evidence="1" id="KW-0812">Transmembrane</keyword>
<dbReference type="InterPro" id="IPR013901">
    <property type="entry name" value="Anthrone_oxy"/>
</dbReference>
<evidence type="ECO:0000256" key="1">
    <source>
        <dbReference type="SAM" id="Phobius"/>
    </source>
</evidence>
<dbReference type="Pfam" id="PF08592">
    <property type="entry name" value="Anthrone_oxy"/>
    <property type="match status" value="1"/>
</dbReference>
<name>A0ABQ2R9I5_9ACTN</name>
<keyword evidence="1" id="KW-1133">Transmembrane helix</keyword>
<dbReference type="RefSeq" id="WP_189249560.1">
    <property type="nucleotide sequence ID" value="NZ_BMQJ01000016.1"/>
</dbReference>
<keyword evidence="3" id="KW-1185">Reference proteome</keyword>
<reference evidence="3" key="1">
    <citation type="journal article" date="2019" name="Int. J. Syst. Evol. Microbiol.">
        <title>The Global Catalogue of Microorganisms (GCM) 10K type strain sequencing project: providing services to taxonomists for standard genome sequencing and annotation.</title>
        <authorList>
            <consortium name="The Broad Institute Genomics Platform"/>
            <consortium name="The Broad Institute Genome Sequencing Center for Infectious Disease"/>
            <person name="Wu L."/>
            <person name="Ma J."/>
        </authorList>
    </citation>
    <scope>NUCLEOTIDE SEQUENCE [LARGE SCALE GENOMIC DNA]</scope>
    <source>
        <strain evidence="3">JCM 3115</strain>
    </source>
</reference>
<accession>A0ABQ2R9I5</accession>
<dbReference type="EMBL" id="BMQJ01000016">
    <property type="protein sequence ID" value="GGQ19457.1"/>
    <property type="molecule type" value="Genomic_DNA"/>
</dbReference>
<evidence type="ECO:0000313" key="2">
    <source>
        <dbReference type="EMBL" id="GGQ19457.1"/>
    </source>
</evidence>
<organism evidence="2 3">
    <name type="scientific">Streptosporangium pseudovulgare</name>
    <dbReference type="NCBI Taxonomy" id="35765"/>
    <lineage>
        <taxon>Bacteria</taxon>
        <taxon>Bacillati</taxon>
        <taxon>Actinomycetota</taxon>
        <taxon>Actinomycetes</taxon>
        <taxon>Streptosporangiales</taxon>
        <taxon>Streptosporangiaceae</taxon>
        <taxon>Streptosporangium</taxon>
    </lineage>
</organism>
<proteinExistence type="predicted"/>
<protein>
    <recommendedName>
        <fullName evidence="4">DUF1772 domain-containing protein</fullName>
    </recommendedName>
</protein>
<feature type="transmembrane region" description="Helical" evidence="1">
    <location>
        <begin position="26"/>
        <end position="52"/>
    </location>
</feature>
<dbReference type="Proteomes" id="UP000611554">
    <property type="component" value="Unassembled WGS sequence"/>
</dbReference>
<gene>
    <name evidence="2" type="ORF">GCM10010140_57200</name>
</gene>
<keyword evidence="1" id="KW-0472">Membrane</keyword>
<feature type="transmembrane region" description="Helical" evidence="1">
    <location>
        <begin position="73"/>
        <end position="93"/>
    </location>
</feature>
<feature type="transmembrane region" description="Helical" evidence="1">
    <location>
        <begin position="152"/>
        <end position="172"/>
    </location>
</feature>
<evidence type="ECO:0008006" key="4">
    <source>
        <dbReference type="Google" id="ProtNLM"/>
    </source>
</evidence>